<gene>
    <name evidence="2" type="ORF">MM415B03765_0011</name>
</gene>
<accession>A0A6M3LHK5</accession>
<evidence type="ECO:0000313" key="2">
    <source>
        <dbReference type="EMBL" id="QJA94757.1"/>
    </source>
</evidence>
<keyword evidence="1" id="KW-0175">Coiled coil</keyword>
<evidence type="ECO:0000256" key="1">
    <source>
        <dbReference type="SAM" id="Coils"/>
    </source>
</evidence>
<protein>
    <submittedName>
        <fullName evidence="2">Uncharacterized protein</fullName>
    </submittedName>
</protein>
<proteinExistence type="predicted"/>
<reference evidence="2" key="1">
    <citation type="submission" date="2020-03" db="EMBL/GenBank/DDBJ databases">
        <title>The deep terrestrial virosphere.</title>
        <authorList>
            <person name="Holmfeldt K."/>
            <person name="Nilsson E."/>
            <person name="Simone D."/>
            <person name="Lopez-Fernandez M."/>
            <person name="Wu X."/>
            <person name="de Brujin I."/>
            <person name="Lundin D."/>
            <person name="Andersson A."/>
            <person name="Bertilsson S."/>
            <person name="Dopson M."/>
        </authorList>
    </citation>
    <scope>NUCLEOTIDE SEQUENCE</scope>
    <source>
        <strain evidence="2">MM415B03765</strain>
    </source>
</reference>
<sequence>MTYEELLAENKELRMRLARSQNLISNLQTKLNSAFEYVSDVIEQNKQAMEEKDE</sequence>
<organism evidence="2">
    <name type="scientific">viral metagenome</name>
    <dbReference type="NCBI Taxonomy" id="1070528"/>
    <lineage>
        <taxon>unclassified sequences</taxon>
        <taxon>metagenomes</taxon>
        <taxon>organismal metagenomes</taxon>
    </lineage>
</organism>
<feature type="coiled-coil region" evidence="1">
    <location>
        <begin position="3"/>
        <end position="30"/>
    </location>
</feature>
<dbReference type="EMBL" id="MT143258">
    <property type="protein sequence ID" value="QJA94757.1"/>
    <property type="molecule type" value="Genomic_DNA"/>
</dbReference>
<dbReference type="AlphaFoldDB" id="A0A6M3LHK5"/>
<name>A0A6M3LHK5_9ZZZZ</name>